<feature type="region of interest" description="Disordered" evidence="5">
    <location>
        <begin position="453"/>
        <end position="514"/>
    </location>
</feature>
<dbReference type="GO" id="GO:0008270">
    <property type="term" value="F:zinc ion binding"/>
    <property type="evidence" value="ECO:0007669"/>
    <property type="project" value="UniProtKB-KW"/>
</dbReference>
<dbReference type="InterPro" id="IPR043145">
    <property type="entry name" value="Znf_ZZ_sf"/>
</dbReference>
<dbReference type="SUPFAM" id="SSF57850">
    <property type="entry name" value="RING/U-box"/>
    <property type="match status" value="1"/>
</dbReference>
<dbReference type="CDD" id="cd02249">
    <property type="entry name" value="ZZ"/>
    <property type="match status" value="1"/>
</dbReference>
<dbReference type="OrthoDB" id="313562at2759"/>
<gene>
    <name evidence="7" type="ORF">PPERSA_02742</name>
</gene>
<dbReference type="PANTHER" id="PTHR20930">
    <property type="entry name" value="OVARIAN CARCINOMA ANTIGEN CA125-RELATED"/>
    <property type="match status" value="1"/>
</dbReference>
<evidence type="ECO:0000256" key="2">
    <source>
        <dbReference type="ARBA" id="ARBA00022771"/>
    </source>
</evidence>
<dbReference type="Pfam" id="PF00569">
    <property type="entry name" value="ZZ"/>
    <property type="match status" value="1"/>
</dbReference>
<dbReference type="Gene3D" id="2.60.40.10">
    <property type="entry name" value="Immunoglobulins"/>
    <property type="match status" value="1"/>
</dbReference>
<feature type="compositionally biased region" description="Basic and acidic residues" evidence="5">
    <location>
        <begin position="473"/>
        <end position="482"/>
    </location>
</feature>
<evidence type="ECO:0000256" key="4">
    <source>
        <dbReference type="PROSITE-ProRule" id="PRU00228"/>
    </source>
</evidence>
<proteinExistence type="predicted"/>
<dbReference type="SMART" id="SM00291">
    <property type="entry name" value="ZnF_ZZ"/>
    <property type="match status" value="1"/>
</dbReference>
<keyword evidence="2 4" id="KW-0863">Zinc-finger</keyword>
<dbReference type="Proteomes" id="UP000054937">
    <property type="component" value="Unassembled WGS sequence"/>
</dbReference>
<keyword evidence="8" id="KW-1185">Reference proteome</keyword>
<comment type="caution">
    <text evidence="7">The sequence shown here is derived from an EMBL/GenBank/DDBJ whole genome shotgun (WGS) entry which is preliminary data.</text>
</comment>
<accession>A0A0V0R7W0</accession>
<reference evidence="7 8" key="1">
    <citation type="journal article" date="2015" name="Sci. Rep.">
        <title>Genome of the facultative scuticociliatosis pathogen Pseudocohnilembus persalinus provides insight into its virulence through horizontal gene transfer.</title>
        <authorList>
            <person name="Xiong J."/>
            <person name="Wang G."/>
            <person name="Cheng J."/>
            <person name="Tian M."/>
            <person name="Pan X."/>
            <person name="Warren A."/>
            <person name="Jiang C."/>
            <person name="Yuan D."/>
            <person name="Miao W."/>
        </authorList>
    </citation>
    <scope>NUCLEOTIDE SEQUENCE [LARGE SCALE GENOMIC DNA]</scope>
    <source>
        <strain evidence="7">36N120E</strain>
    </source>
</reference>
<dbReference type="InParanoid" id="A0A0V0R7W0"/>
<keyword evidence="3" id="KW-0862">Zinc</keyword>
<dbReference type="PROSITE" id="PS01357">
    <property type="entry name" value="ZF_ZZ_1"/>
    <property type="match status" value="1"/>
</dbReference>
<dbReference type="PROSITE" id="PS50135">
    <property type="entry name" value="ZF_ZZ_2"/>
    <property type="match status" value="1"/>
</dbReference>
<feature type="domain" description="ZZ-type" evidence="6">
    <location>
        <begin position="346"/>
        <end position="402"/>
    </location>
</feature>
<dbReference type="InterPro" id="IPR000433">
    <property type="entry name" value="Znf_ZZ"/>
</dbReference>
<dbReference type="Gene3D" id="3.30.60.90">
    <property type="match status" value="1"/>
</dbReference>
<protein>
    <recommendedName>
        <fullName evidence="6">ZZ-type domain-containing protein</fullName>
    </recommendedName>
</protein>
<sequence length="706" mass="83494">MHKIPSDKCQNFEEVLKYLYKIYKEKVPEKFLLMYVSNSTSEGVFVNKEEKYKELKEKCLSNGKNTLKFKMMPFTKELQEKCKNTEPRLSDEIESSLNFISSQIKKQIQEEISDKDQSQNQNQTEQNQNFGFQFEGSIFDDTMNSSQISAFSCQTYLDENNNQAEQNNEKNDQILYDQNRAQSEILDKNKEQNQQNYYFFKHTILDNKQDQMNENQQLIKTQHGLEGANNDQIQIYDQIKSSGNKIITETKNDQQDEQKLQEQKQQQQKDEQEQKQKQKQSEKKFTCTFCEGKIKNQNCEHCQGKKELGVDNPMVKLMMEVAEYKFDSFFKQYQKNLMDEDYVDIHDKFSCDFCECNPIIGPRYHCLECADFDLCQECYLKDQKKHNHKMEKILYSIHTDMQGREQRIIELNKLNIKQKLLDLGSNFKKMQFWKKDQNQQIQQQLKKEEIITKKSPQEQQEQQQEQEEEEETKEQYQKDKKVQNQQKQEQQKEKEQKNQTEENQSTQIGSDDSLFLTGHHSKAKFSKEPQAQIITKPYESYNWKVELTNNGNAPWPKNVRFYCIQGVYNGVSEKVQSVKPGESFEIEVKLQSVKSGKQLVCWRLGSVDAKKELRYFGPKVTYELIVEDVDGQQTQDKQQQQIQCQEFDQQTVTQNKTILEKAETLKQIFGGVTKNYIDFINSSQLADESIDDLVQLYLQHQQNDIE</sequence>
<dbReference type="PANTHER" id="PTHR20930:SF0">
    <property type="entry name" value="PROTEIN ILRUN"/>
    <property type="match status" value="1"/>
</dbReference>
<organism evidence="7 8">
    <name type="scientific">Pseudocohnilembus persalinus</name>
    <name type="common">Ciliate</name>
    <dbReference type="NCBI Taxonomy" id="266149"/>
    <lineage>
        <taxon>Eukaryota</taxon>
        <taxon>Sar</taxon>
        <taxon>Alveolata</taxon>
        <taxon>Ciliophora</taxon>
        <taxon>Intramacronucleata</taxon>
        <taxon>Oligohymenophorea</taxon>
        <taxon>Scuticociliatia</taxon>
        <taxon>Philasterida</taxon>
        <taxon>Pseudocohnilembidae</taxon>
        <taxon>Pseudocohnilembus</taxon>
    </lineage>
</organism>
<dbReference type="InterPro" id="IPR013783">
    <property type="entry name" value="Ig-like_fold"/>
</dbReference>
<dbReference type="AlphaFoldDB" id="A0A0V0R7W0"/>
<name>A0A0V0R7W0_PSEPJ</name>
<feature type="compositionally biased region" description="Basic and acidic residues" evidence="5">
    <location>
        <begin position="489"/>
        <end position="500"/>
    </location>
</feature>
<keyword evidence="1" id="KW-0479">Metal-binding</keyword>
<evidence type="ECO:0000256" key="5">
    <source>
        <dbReference type="SAM" id="MobiDB-lite"/>
    </source>
</evidence>
<evidence type="ECO:0000259" key="6">
    <source>
        <dbReference type="PROSITE" id="PS50135"/>
    </source>
</evidence>
<evidence type="ECO:0000313" key="7">
    <source>
        <dbReference type="EMBL" id="KRX10325.1"/>
    </source>
</evidence>
<evidence type="ECO:0000256" key="1">
    <source>
        <dbReference type="ARBA" id="ARBA00022723"/>
    </source>
</evidence>
<dbReference type="EMBL" id="LDAU01000031">
    <property type="protein sequence ID" value="KRX10325.1"/>
    <property type="molecule type" value="Genomic_DNA"/>
</dbReference>
<evidence type="ECO:0000313" key="8">
    <source>
        <dbReference type="Proteomes" id="UP000054937"/>
    </source>
</evidence>
<feature type="region of interest" description="Disordered" evidence="5">
    <location>
        <begin position="251"/>
        <end position="277"/>
    </location>
</feature>
<evidence type="ECO:0000256" key="3">
    <source>
        <dbReference type="ARBA" id="ARBA00022833"/>
    </source>
</evidence>